<dbReference type="Proteomes" id="UP000011086">
    <property type="component" value="Unassembled WGS sequence"/>
</dbReference>
<sequence length="23" mass="2725">MSKVVTSTFFYKPDKRGQQKYAD</sequence>
<dbReference type="EMBL" id="JH793299">
    <property type="protein sequence ID" value="ELQ44485.1"/>
    <property type="molecule type" value="Genomic_DNA"/>
</dbReference>
<reference evidence="1" key="1">
    <citation type="journal article" date="2012" name="PLoS Genet.">
        <title>Comparative analysis of the genomes of two field isolates of the rice blast fungus Magnaporthe oryzae.</title>
        <authorList>
            <person name="Xue M."/>
            <person name="Yang J."/>
            <person name="Li Z."/>
            <person name="Hu S."/>
            <person name="Yao N."/>
            <person name="Dean R.A."/>
            <person name="Zhao W."/>
            <person name="Shen M."/>
            <person name="Zhang H."/>
            <person name="Li C."/>
            <person name="Liu L."/>
            <person name="Cao L."/>
            <person name="Xu X."/>
            <person name="Xing Y."/>
            <person name="Hsiang T."/>
            <person name="Zhang Z."/>
            <person name="Xu J.R."/>
            <person name="Peng Y.L."/>
        </authorList>
    </citation>
    <scope>NUCLEOTIDE SEQUENCE</scope>
    <source>
        <strain evidence="1">Y34</strain>
    </source>
</reference>
<accession>A0AA97P9K2</accession>
<proteinExistence type="predicted"/>
<gene>
    <name evidence="1" type="ORF">OOU_Y34scaffold00085g1</name>
</gene>
<protein>
    <submittedName>
        <fullName evidence="1">Uncharacterized protein</fullName>
    </submittedName>
</protein>
<dbReference type="AlphaFoldDB" id="A0AA97P9K2"/>
<evidence type="ECO:0000313" key="1">
    <source>
        <dbReference type="EMBL" id="ELQ44485.1"/>
    </source>
</evidence>
<organism evidence="1">
    <name type="scientific">Pyricularia oryzae (strain Y34)</name>
    <name type="common">Rice blast fungus</name>
    <name type="synonym">Magnaporthe oryzae</name>
    <dbReference type="NCBI Taxonomy" id="1143189"/>
    <lineage>
        <taxon>Eukaryota</taxon>
        <taxon>Fungi</taxon>
        <taxon>Dikarya</taxon>
        <taxon>Ascomycota</taxon>
        <taxon>Pezizomycotina</taxon>
        <taxon>Sordariomycetes</taxon>
        <taxon>Sordariomycetidae</taxon>
        <taxon>Magnaporthales</taxon>
        <taxon>Pyriculariaceae</taxon>
        <taxon>Pyricularia</taxon>
    </lineage>
</organism>
<name>A0AA97P9K2_PYRO3</name>